<proteinExistence type="predicted"/>
<name>A0A6N8HE43_9FLAO</name>
<accession>A0A6N8HE43</accession>
<organism evidence="1 2">
    <name type="scientific">Flavobacterium rakeshii</name>
    <dbReference type="NCBI Taxonomy" id="1038845"/>
    <lineage>
        <taxon>Bacteria</taxon>
        <taxon>Pseudomonadati</taxon>
        <taxon>Bacteroidota</taxon>
        <taxon>Flavobacteriia</taxon>
        <taxon>Flavobacteriales</taxon>
        <taxon>Flavobacteriaceae</taxon>
        <taxon>Flavobacterium</taxon>
    </lineage>
</organism>
<keyword evidence="2" id="KW-1185">Reference proteome</keyword>
<dbReference type="PROSITE" id="PS51257">
    <property type="entry name" value="PROKAR_LIPOPROTEIN"/>
    <property type="match status" value="1"/>
</dbReference>
<protein>
    <recommendedName>
        <fullName evidence="3">Lipoprotein</fullName>
    </recommendedName>
</protein>
<dbReference type="RefSeq" id="WP_157483448.1">
    <property type="nucleotide sequence ID" value="NZ_WOWP01000037.1"/>
</dbReference>
<reference evidence="1 2" key="1">
    <citation type="submission" date="2019-12" db="EMBL/GenBank/DDBJ databases">
        <authorList>
            <person name="Sun J.-Q."/>
        </authorList>
    </citation>
    <scope>NUCLEOTIDE SEQUENCE [LARGE SCALE GENOMIC DNA]</scope>
    <source>
        <strain evidence="1 2">JCM 17928</strain>
    </source>
</reference>
<comment type="caution">
    <text evidence="1">The sequence shown here is derived from an EMBL/GenBank/DDBJ whole genome shotgun (WGS) entry which is preliminary data.</text>
</comment>
<evidence type="ECO:0000313" key="1">
    <source>
        <dbReference type="EMBL" id="MUV04235.1"/>
    </source>
</evidence>
<dbReference type="Proteomes" id="UP000433945">
    <property type="component" value="Unassembled WGS sequence"/>
</dbReference>
<dbReference type="EMBL" id="WOWP01000037">
    <property type="protein sequence ID" value="MUV04235.1"/>
    <property type="molecule type" value="Genomic_DNA"/>
</dbReference>
<evidence type="ECO:0008006" key="3">
    <source>
        <dbReference type="Google" id="ProtNLM"/>
    </source>
</evidence>
<sequence>MRNIFILFIFLGLIVGCKNRDTQLDGKVELTLLNDSIVFSGTDGHYKYEGDLERGANIVRYKITNNSDEKLLFFPVNGQQLYNSCLTFDIVDNKGKSVKKGDGISFIAKDTCWSCDLAVQNKKSDMYSKIFNGKFKGQDLWCYMAYVRDKVIISPGESWEFHALASFPVEYFNGSFIRYDLKEDSDYTLALNYKSDRQLSEKIPNFEKENLKRNNIRIFEGEFTSNKVKLVHVATP</sequence>
<dbReference type="AlphaFoldDB" id="A0A6N8HE43"/>
<evidence type="ECO:0000313" key="2">
    <source>
        <dbReference type="Proteomes" id="UP000433945"/>
    </source>
</evidence>
<gene>
    <name evidence="1" type="ORF">GN157_10990</name>
</gene>